<dbReference type="GO" id="GO:0005737">
    <property type="term" value="C:cytoplasm"/>
    <property type="evidence" value="ECO:0007669"/>
    <property type="project" value="TreeGrafter"/>
</dbReference>
<dbReference type="Gene3D" id="2.30.30.100">
    <property type="match status" value="1"/>
</dbReference>
<dbReference type="EMBL" id="FOQH01000009">
    <property type="protein sequence ID" value="SFI74522.1"/>
    <property type="molecule type" value="Genomic_DNA"/>
</dbReference>
<dbReference type="EC" id="6.3.4.15" evidence="3"/>
<evidence type="ECO:0000256" key="4">
    <source>
        <dbReference type="ARBA" id="ARBA00047846"/>
    </source>
</evidence>
<sequence length="248" mass="26133">MDVWPEGYGREIHEQTGSTMDDARAKARAGEPGPVWIMAKLQTGGRGRRGNAWKDPGGNLAATLMLRPQMSAKEAALLSFVSALAVADLAGRFAPAAEIALKWPNDVLVNGGKIAGILLESEGQGARPDWISVGIGVNLASRPPGDPAAAFPPISLADAGVPAPSAEAAFTVLAAAFARWFDRYRDEGFAPLRDAFLARAARLGEPVVARLPRETVTGIFADLDPDGRLVLDTPQGARRIAAADVFFP</sequence>
<evidence type="ECO:0000256" key="5">
    <source>
        <dbReference type="SAM" id="MobiDB-lite"/>
    </source>
</evidence>
<keyword evidence="1 7" id="KW-0436">Ligase</keyword>
<evidence type="ECO:0000256" key="3">
    <source>
        <dbReference type="ARBA" id="ARBA00024227"/>
    </source>
</evidence>
<dbReference type="InterPro" id="IPR003142">
    <property type="entry name" value="BPL_C"/>
</dbReference>
<dbReference type="PANTHER" id="PTHR12835:SF5">
    <property type="entry name" value="BIOTIN--PROTEIN LIGASE"/>
    <property type="match status" value="1"/>
</dbReference>
<dbReference type="NCBIfam" id="TIGR00121">
    <property type="entry name" value="birA_ligase"/>
    <property type="match status" value="1"/>
</dbReference>
<dbReference type="SUPFAM" id="SSF55681">
    <property type="entry name" value="Class II aaRS and biotin synthetases"/>
    <property type="match status" value="1"/>
</dbReference>
<accession>A0A1I3KPT1</accession>
<evidence type="ECO:0000259" key="6">
    <source>
        <dbReference type="PROSITE" id="PS51733"/>
    </source>
</evidence>
<gene>
    <name evidence="7" type="ORF">SAMN05216258_10947</name>
</gene>
<reference evidence="7 8" key="1">
    <citation type="submission" date="2016-10" db="EMBL/GenBank/DDBJ databases">
        <authorList>
            <person name="de Groot N.N."/>
        </authorList>
    </citation>
    <scope>NUCLEOTIDE SEQUENCE [LARGE SCALE GENOMIC DNA]</scope>
    <source>
        <strain evidence="7 8">CGMCC 1.11030</strain>
    </source>
</reference>
<comment type="catalytic activity">
    <reaction evidence="4">
        <text>biotin + L-lysyl-[protein] + ATP = N(6)-biotinyl-L-lysyl-[protein] + AMP + diphosphate + H(+)</text>
        <dbReference type="Rhea" id="RHEA:11756"/>
        <dbReference type="Rhea" id="RHEA-COMP:9752"/>
        <dbReference type="Rhea" id="RHEA-COMP:10505"/>
        <dbReference type="ChEBI" id="CHEBI:15378"/>
        <dbReference type="ChEBI" id="CHEBI:29969"/>
        <dbReference type="ChEBI" id="CHEBI:30616"/>
        <dbReference type="ChEBI" id="CHEBI:33019"/>
        <dbReference type="ChEBI" id="CHEBI:57586"/>
        <dbReference type="ChEBI" id="CHEBI:83144"/>
        <dbReference type="ChEBI" id="CHEBI:456215"/>
        <dbReference type="EC" id="6.3.4.15"/>
    </reaction>
</comment>
<dbReference type="InterPro" id="IPR004408">
    <property type="entry name" value="Biotin_CoA_COase_ligase"/>
</dbReference>
<dbReference type="OrthoDB" id="9807064at2"/>
<evidence type="ECO:0000256" key="1">
    <source>
        <dbReference type="ARBA" id="ARBA00022598"/>
    </source>
</evidence>
<proteinExistence type="predicted"/>
<dbReference type="Proteomes" id="UP000199377">
    <property type="component" value="Unassembled WGS sequence"/>
</dbReference>
<dbReference type="GO" id="GO:0004077">
    <property type="term" value="F:biotin--[biotin carboxyl-carrier protein] ligase activity"/>
    <property type="evidence" value="ECO:0007669"/>
    <property type="project" value="UniProtKB-EC"/>
</dbReference>
<dbReference type="RefSeq" id="WP_092862362.1">
    <property type="nucleotide sequence ID" value="NZ_FOQH01000009.1"/>
</dbReference>
<dbReference type="PROSITE" id="PS51733">
    <property type="entry name" value="BPL_LPL_CATALYTIC"/>
    <property type="match status" value="1"/>
</dbReference>
<dbReference type="STRING" id="1114924.SAMN05216258_10947"/>
<dbReference type="PANTHER" id="PTHR12835">
    <property type="entry name" value="BIOTIN PROTEIN LIGASE"/>
    <property type="match status" value="1"/>
</dbReference>
<dbReference type="Pfam" id="PF03099">
    <property type="entry name" value="BPL_LplA_LipB"/>
    <property type="match status" value="1"/>
</dbReference>
<dbReference type="Pfam" id="PF02237">
    <property type="entry name" value="BPL_C"/>
    <property type="match status" value="1"/>
</dbReference>
<dbReference type="CDD" id="cd16442">
    <property type="entry name" value="BPL"/>
    <property type="match status" value="1"/>
</dbReference>
<evidence type="ECO:0000313" key="7">
    <source>
        <dbReference type="EMBL" id="SFI74522.1"/>
    </source>
</evidence>
<feature type="region of interest" description="Disordered" evidence="5">
    <location>
        <begin position="1"/>
        <end position="29"/>
    </location>
</feature>
<evidence type="ECO:0000313" key="8">
    <source>
        <dbReference type="Proteomes" id="UP000199377"/>
    </source>
</evidence>
<feature type="domain" description="BPL/LPL catalytic" evidence="6">
    <location>
        <begin position="1"/>
        <end position="185"/>
    </location>
</feature>
<protein>
    <recommendedName>
        <fullName evidence="3">biotin--[biotin carboxyl-carrier protein] ligase</fullName>
        <ecNumber evidence="3">6.3.4.15</ecNumber>
    </recommendedName>
</protein>
<dbReference type="InterPro" id="IPR004143">
    <property type="entry name" value="BPL_LPL_catalytic"/>
</dbReference>
<keyword evidence="8" id="KW-1185">Reference proteome</keyword>
<dbReference type="AlphaFoldDB" id="A0A1I3KPT1"/>
<name>A0A1I3KPT1_9RHOB</name>
<organism evidence="7 8">
    <name type="scientific">Albimonas pacifica</name>
    <dbReference type="NCBI Taxonomy" id="1114924"/>
    <lineage>
        <taxon>Bacteria</taxon>
        <taxon>Pseudomonadati</taxon>
        <taxon>Pseudomonadota</taxon>
        <taxon>Alphaproteobacteria</taxon>
        <taxon>Rhodobacterales</taxon>
        <taxon>Paracoccaceae</taxon>
        <taxon>Albimonas</taxon>
    </lineage>
</organism>
<dbReference type="Gene3D" id="3.30.930.10">
    <property type="entry name" value="Bira Bifunctional Protein, Domain 2"/>
    <property type="match status" value="1"/>
</dbReference>
<dbReference type="InterPro" id="IPR045864">
    <property type="entry name" value="aa-tRNA-synth_II/BPL/LPL"/>
</dbReference>
<evidence type="ECO:0000256" key="2">
    <source>
        <dbReference type="ARBA" id="ARBA00023267"/>
    </source>
</evidence>
<keyword evidence="2" id="KW-0092">Biotin</keyword>